<feature type="transmembrane region" description="Helical" evidence="1">
    <location>
        <begin position="308"/>
        <end position="330"/>
    </location>
</feature>
<evidence type="ECO:0008006" key="4">
    <source>
        <dbReference type="Google" id="ProtNLM"/>
    </source>
</evidence>
<evidence type="ECO:0000313" key="3">
    <source>
        <dbReference type="Proteomes" id="UP001500831"/>
    </source>
</evidence>
<dbReference type="EMBL" id="BAAAVI010000037">
    <property type="protein sequence ID" value="GAA2884874.1"/>
    <property type="molecule type" value="Genomic_DNA"/>
</dbReference>
<protein>
    <recommendedName>
        <fullName evidence="4">Integral membrane protein</fullName>
    </recommendedName>
</protein>
<proteinExistence type="predicted"/>
<dbReference type="RefSeq" id="WP_344975812.1">
    <property type="nucleotide sequence ID" value="NZ_BAAAVI010000037.1"/>
</dbReference>
<feature type="transmembrane region" description="Helical" evidence="1">
    <location>
        <begin position="213"/>
        <end position="231"/>
    </location>
</feature>
<accession>A0ABN3W282</accession>
<feature type="transmembrane region" description="Helical" evidence="1">
    <location>
        <begin position="81"/>
        <end position="108"/>
    </location>
</feature>
<keyword evidence="1" id="KW-0472">Membrane</keyword>
<dbReference type="Proteomes" id="UP001500831">
    <property type="component" value="Unassembled WGS sequence"/>
</dbReference>
<feature type="transmembrane region" description="Helical" evidence="1">
    <location>
        <begin position="183"/>
        <end position="201"/>
    </location>
</feature>
<comment type="caution">
    <text evidence="2">The sequence shown here is derived from an EMBL/GenBank/DDBJ whole genome shotgun (WGS) entry which is preliminary data.</text>
</comment>
<keyword evidence="1" id="KW-1133">Transmembrane helix</keyword>
<evidence type="ECO:0000256" key="1">
    <source>
        <dbReference type="SAM" id="Phobius"/>
    </source>
</evidence>
<keyword evidence="3" id="KW-1185">Reference proteome</keyword>
<evidence type="ECO:0000313" key="2">
    <source>
        <dbReference type="EMBL" id="GAA2884874.1"/>
    </source>
</evidence>
<name>A0ABN3W282_9ACTN</name>
<reference evidence="2 3" key="1">
    <citation type="journal article" date="2019" name="Int. J. Syst. Evol. Microbiol.">
        <title>The Global Catalogue of Microorganisms (GCM) 10K type strain sequencing project: providing services to taxonomists for standard genome sequencing and annotation.</title>
        <authorList>
            <consortium name="The Broad Institute Genomics Platform"/>
            <consortium name="The Broad Institute Genome Sequencing Center for Infectious Disease"/>
            <person name="Wu L."/>
            <person name="Ma J."/>
        </authorList>
    </citation>
    <scope>NUCLEOTIDE SEQUENCE [LARGE SCALE GENOMIC DNA]</scope>
    <source>
        <strain evidence="2 3">JCM 6242</strain>
    </source>
</reference>
<organism evidence="2 3">
    <name type="scientific">Streptosporangium fragile</name>
    <dbReference type="NCBI Taxonomy" id="46186"/>
    <lineage>
        <taxon>Bacteria</taxon>
        <taxon>Bacillati</taxon>
        <taxon>Actinomycetota</taxon>
        <taxon>Actinomycetes</taxon>
        <taxon>Streptosporangiales</taxon>
        <taxon>Streptosporangiaceae</taxon>
        <taxon>Streptosporangium</taxon>
    </lineage>
</organism>
<feature type="transmembrane region" description="Helical" evidence="1">
    <location>
        <begin position="157"/>
        <end position="177"/>
    </location>
</feature>
<feature type="transmembrane region" description="Helical" evidence="1">
    <location>
        <begin position="128"/>
        <end position="150"/>
    </location>
</feature>
<feature type="transmembrane region" description="Helical" evidence="1">
    <location>
        <begin position="251"/>
        <end position="270"/>
    </location>
</feature>
<sequence length="348" mass="37051">MSLLERRYRAWLRLLPASYRAEREEEMVSALLEGSPDVSDEDNPRPHWSEVASVAALAVRVRLGGAGAAPRFRSWGETVRLAAFLGLFFQAALSVAILEMTLRMYGVIGVPDPVLAQVLGAPGSPDRLVGVLGNLSGTLWMLPFAALVLGRVRAAGWLSLPAFAPDLYNLAAAVWWGEATAGLVTRVSTSALILLALWAGYHRDAPPVRRSPWTLALPLAAGAAIITLHRLVRPSPDTPAWWWPWLGGSGLASTLILGTGIACLCVYAYAPARRTPSWPLALAILAVPVFCNRLAVLQFDVADEAGRVITTVTLIQAAALLAVAVALAVVGTRALPATPAPEPRESEA</sequence>
<feature type="transmembrane region" description="Helical" evidence="1">
    <location>
        <begin position="277"/>
        <end position="296"/>
    </location>
</feature>
<gene>
    <name evidence="2" type="ORF">GCM10010517_48400</name>
</gene>
<keyword evidence="1" id="KW-0812">Transmembrane</keyword>